<keyword evidence="3" id="KW-1185">Reference proteome</keyword>
<accession>A0A084QLZ3</accession>
<evidence type="ECO:0000313" key="2">
    <source>
        <dbReference type="EMBL" id="KFA64978.1"/>
    </source>
</evidence>
<feature type="compositionally biased region" description="Low complexity" evidence="1">
    <location>
        <begin position="33"/>
        <end position="45"/>
    </location>
</feature>
<dbReference type="HOGENOM" id="CLU_106373_0_0_1"/>
<dbReference type="OrthoDB" id="5238042at2759"/>
<organism evidence="2 3">
    <name type="scientific">Stachybotrys chlorohalonatus (strain IBT 40285)</name>
    <dbReference type="NCBI Taxonomy" id="1283841"/>
    <lineage>
        <taxon>Eukaryota</taxon>
        <taxon>Fungi</taxon>
        <taxon>Dikarya</taxon>
        <taxon>Ascomycota</taxon>
        <taxon>Pezizomycotina</taxon>
        <taxon>Sordariomycetes</taxon>
        <taxon>Hypocreomycetidae</taxon>
        <taxon>Hypocreales</taxon>
        <taxon>Stachybotryaceae</taxon>
        <taxon>Stachybotrys</taxon>
    </lineage>
</organism>
<dbReference type="InParanoid" id="A0A084QLZ3"/>
<feature type="region of interest" description="Disordered" evidence="1">
    <location>
        <begin position="1"/>
        <end position="105"/>
    </location>
</feature>
<reference evidence="2 3" key="1">
    <citation type="journal article" date="2014" name="BMC Genomics">
        <title>Comparative genome sequencing reveals chemotype-specific gene clusters in the toxigenic black mold Stachybotrys.</title>
        <authorList>
            <person name="Semeiks J."/>
            <person name="Borek D."/>
            <person name="Otwinowski Z."/>
            <person name="Grishin N.V."/>
        </authorList>
    </citation>
    <scope>NUCLEOTIDE SEQUENCE [LARGE SCALE GENOMIC DNA]</scope>
    <source>
        <strain evidence="2 3">IBT 40285</strain>
    </source>
</reference>
<gene>
    <name evidence="2" type="ORF">S40285_10146</name>
</gene>
<evidence type="ECO:0000256" key="1">
    <source>
        <dbReference type="SAM" id="MobiDB-lite"/>
    </source>
</evidence>
<dbReference type="Proteomes" id="UP000028524">
    <property type="component" value="Unassembled WGS sequence"/>
</dbReference>
<name>A0A084QLZ3_STAC4</name>
<feature type="compositionally biased region" description="Low complexity" evidence="1">
    <location>
        <begin position="1"/>
        <end position="23"/>
    </location>
</feature>
<dbReference type="EMBL" id="KL660638">
    <property type="protein sequence ID" value="KFA64978.1"/>
    <property type="molecule type" value="Genomic_DNA"/>
</dbReference>
<dbReference type="AlphaFoldDB" id="A0A084QLZ3"/>
<feature type="compositionally biased region" description="Polar residues" evidence="1">
    <location>
        <begin position="72"/>
        <end position="87"/>
    </location>
</feature>
<evidence type="ECO:0000313" key="3">
    <source>
        <dbReference type="Proteomes" id="UP000028524"/>
    </source>
</evidence>
<proteinExistence type="predicted"/>
<protein>
    <submittedName>
        <fullName evidence="2">Uncharacterized protein</fullName>
    </submittedName>
</protein>
<sequence>MDSDHSILTTSPSMSSSETNESIINRKREHRGLPSSFSSNLSRRISPPRPQARDATPRGNRSVKSIVAWLESSPNSPKPSQKTNATSVAKHVSPTAGVTHSKHQYSQPDVEEYSLTLLNYRKYFTGKPLGRCLDDATQNETISSPIFEVPKGVKQDSSIYSNPTSVPDASPAVGSRPSVDCDLASINQFEHENLVTHEFYQTRRKSAEVKAF</sequence>